<protein>
    <recommendedName>
        <fullName evidence="1">Aminotransferase class I/classII large domain-containing protein</fullName>
    </recommendedName>
</protein>
<feature type="domain" description="Aminotransferase class I/classII large" evidence="1">
    <location>
        <begin position="50"/>
        <end position="379"/>
    </location>
</feature>
<dbReference type="PANTHER" id="PTHR42858:SF1">
    <property type="entry name" value="LD15494P"/>
    <property type="match status" value="1"/>
</dbReference>
<evidence type="ECO:0000313" key="2">
    <source>
        <dbReference type="EMBL" id="CAH3111988.1"/>
    </source>
</evidence>
<name>A0ABN8NPE6_9CNID</name>
<dbReference type="SUPFAM" id="SSF53383">
    <property type="entry name" value="PLP-dependent transferases"/>
    <property type="match status" value="2"/>
</dbReference>
<comment type="caution">
    <text evidence="2">The sequence shown here is derived from an EMBL/GenBank/DDBJ whole genome shotgun (WGS) entry which is preliminary data.</text>
</comment>
<proteinExistence type="predicted"/>
<dbReference type="InterPro" id="IPR015424">
    <property type="entry name" value="PyrdxlP-dep_Trfase"/>
</dbReference>
<sequence>MATMFDYLSMHDKNMSTLRVGSPSADLRLRCGDLMQKAAMGVHRKENYANMFQYGPHGGSSAFKTELAKFLSQEYNTRVDSEDIWVNAGATQGLQCIGNLLFQPGDVVFVEEPTYHIAQLVLKNDLSMNVVGVPSDQDGMIVDEFEKLLSQYSHQMRPAKERKPFSGFLYCIPTFNNPTGSILPEERCKKLVQLLRKYNLLALCDDVYNLLSYSLDEPPRRLFSFDDKSDPDYKGNVISNGSFSKLLGPGLRLGWMEAPEKVRKILQSSGYARSGGCVNHYTSCIVAMALQMGLMKEHLTFIRKAYYNRLNILCSALEKYLPCPYTYKKPLGGFFVWVVLPSEVDCDKLYDICFEKYNVDFNKGSAFSSSGHISLRMNIFTTAFSHLESGPKKIYSLSVGGPSSYLLQKAAELIQKATISLHKSEHCPNALQYGIEEGPMAFRMELAKFLSEHYADAVDQEDLWASAGASQGLDFIGHTLFQPGDVVFVEEPAYFIGLRALRDDLGMKVIGVPSDKDGMIVDELEKLLMEHSNDLRLPKEKKPYSAMLYIVPTFNNPTGSYLPAERCQKLIMLLRKYNVLALCDDVYNLLSFNECTPPPQRLFSFDKKSDADYKGNVISNGSFSKILGPGLRLGWIEAPERVQKVLKTSAYAMSGGCFNQYMACVVSVAIQEGLLKEHLFTVRKVYSRQLDALCKALDKYLPGQFSYQKPNGGYFVWVTFPQEIDCDKLFDVCKNEYLIEFNYGSRFCATPGKFKNCIRLSFSYNEPDDIEHCVKLIGKAMKQSFGC</sequence>
<evidence type="ECO:0000313" key="3">
    <source>
        <dbReference type="Proteomes" id="UP001159405"/>
    </source>
</evidence>
<dbReference type="Gene3D" id="3.40.640.10">
    <property type="entry name" value="Type I PLP-dependent aspartate aminotransferase-like (Major domain)"/>
    <property type="match status" value="2"/>
</dbReference>
<keyword evidence="3" id="KW-1185">Reference proteome</keyword>
<gene>
    <name evidence="2" type="ORF">PLOB_00020722</name>
</gene>
<dbReference type="Proteomes" id="UP001159405">
    <property type="component" value="Unassembled WGS sequence"/>
</dbReference>
<reference evidence="2 3" key="1">
    <citation type="submission" date="2022-05" db="EMBL/GenBank/DDBJ databases">
        <authorList>
            <consortium name="Genoscope - CEA"/>
            <person name="William W."/>
        </authorList>
    </citation>
    <scope>NUCLEOTIDE SEQUENCE [LARGE SCALE GENOMIC DNA]</scope>
</reference>
<feature type="domain" description="Aminotransferase class I/classII large" evidence="1">
    <location>
        <begin position="397"/>
        <end position="774"/>
    </location>
</feature>
<dbReference type="InterPro" id="IPR004839">
    <property type="entry name" value="Aminotransferase_I/II_large"/>
</dbReference>
<dbReference type="PANTHER" id="PTHR42858">
    <property type="entry name" value="AMINOTRANSFERASE"/>
    <property type="match status" value="1"/>
</dbReference>
<evidence type="ECO:0000259" key="1">
    <source>
        <dbReference type="Pfam" id="PF00155"/>
    </source>
</evidence>
<dbReference type="Pfam" id="PF00155">
    <property type="entry name" value="Aminotran_1_2"/>
    <property type="match status" value="2"/>
</dbReference>
<dbReference type="InterPro" id="IPR015422">
    <property type="entry name" value="PyrdxlP-dep_Trfase_small"/>
</dbReference>
<accession>A0ABN8NPE6</accession>
<dbReference type="Gene3D" id="3.90.1150.10">
    <property type="entry name" value="Aspartate Aminotransferase, domain 1"/>
    <property type="match status" value="2"/>
</dbReference>
<dbReference type="CDD" id="cd00609">
    <property type="entry name" value="AAT_like"/>
    <property type="match status" value="2"/>
</dbReference>
<organism evidence="2 3">
    <name type="scientific">Porites lobata</name>
    <dbReference type="NCBI Taxonomy" id="104759"/>
    <lineage>
        <taxon>Eukaryota</taxon>
        <taxon>Metazoa</taxon>
        <taxon>Cnidaria</taxon>
        <taxon>Anthozoa</taxon>
        <taxon>Hexacorallia</taxon>
        <taxon>Scleractinia</taxon>
        <taxon>Fungiina</taxon>
        <taxon>Poritidae</taxon>
        <taxon>Porites</taxon>
    </lineage>
</organism>
<dbReference type="EMBL" id="CALNXK010000024">
    <property type="protein sequence ID" value="CAH3111988.1"/>
    <property type="molecule type" value="Genomic_DNA"/>
</dbReference>
<dbReference type="InterPro" id="IPR015421">
    <property type="entry name" value="PyrdxlP-dep_Trfase_major"/>
</dbReference>